<name>A0A4R6S0A3_LABRH</name>
<dbReference type="OrthoDB" id="1492512at2"/>
<evidence type="ECO:0000256" key="3">
    <source>
        <dbReference type="ARBA" id="ARBA00022679"/>
    </source>
</evidence>
<protein>
    <recommendedName>
        <fullName evidence="1">non-specific serine/threonine protein kinase</fullName>
        <ecNumber evidence="1">2.7.11.1</ecNumber>
    </recommendedName>
</protein>
<evidence type="ECO:0000313" key="8">
    <source>
        <dbReference type="EMBL" id="TDP92005.1"/>
    </source>
</evidence>
<dbReference type="SMART" id="SM01260">
    <property type="entry name" value="LANC_like"/>
    <property type="match status" value="1"/>
</dbReference>
<dbReference type="NCBIfam" id="NF038150">
    <property type="entry name" value="lanthi_synth_IV"/>
    <property type="match status" value="1"/>
</dbReference>
<dbReference type="EC" id="2.7.11.1" evidence="1"/>
<dbReference type="EMBL" id="SNXZ01000008">
    <property type="protein sequence ID" value="TDP92005.1"/>
    <property type="molecule type" value="Genomic_DNA"/>
</dbReference>
<dbReference type="Proteomes" id="UP000295444">
    <property type="component" value="Unassembled WGS sequence"/>
</dbReference>
<dbReference type="PANTHER" id="PTHR43289">
    <property type="entry name" value="MITOGEN-ACTIVATED PROTEIN KINASE KINASE KINASE 20-RELATED"/>
    <property type="match status" value="1"/>
</dbReference>
<evidence type="ECO:0000313" key="9">
    <source>
        <dbReference type="Proteomes" id="UP000295444"/>
    </source>
</evidence>
<dbReference type="InterPro" id="IPR011009">
    <property type="entry name" value="Kinase-like_dom_sf"/>
</dbReference>
<evidence type="ECO:0000259" key="7">
    <source>
        <dbReference type="PROSITE" id="PS50011"/>
    </source>
</evidence>
<evidence type="ECO:0000256" key="6">
    <source>
        <dbReference type="ARBA" id="ARBA00022840"/>
    </source>
</evidence>
<dbReference type="InterPro" id="IPR058053">
    <property type="entry name" value="RamC_C"/>
</dbReference>
<dbReference type="Pfam" id="PF00069">
    <property type="entry name" value="Pkinase"/>
    <property type="match status" value="1"/>
</dbReference>
<comment type="caution">
    <text evidence="8">The sequence shown here is derived from an EMBL/GenBank/DDBJ whole genome shotgun (WGS) entry which is preliminary data.</text>
</comment>
<organism evidence="8 9">
    <name type="scientific">Labedaea rhizosphaerae</name>
    <dbReference type="NCBI Taxonomy" id="598644"/>
    <lineage>
        <taxon>Bacteria</taxon>
        <taxon>Bacillati</taxon>
        <taxon>Actinomycetota</taxon>
        <taxon>Actinomycetes</taxon>
        <taxon>Pseudonocardiales</taxon>
        <taxon>Pseudonocardiaceae</taxon>
        <taxon>Labedaea</taxon>
    </lineage>
</organism>
<dbReference type="SUPFAM" id="SSF158745">
    <property type="entry name" value="LanC-like"/>
    <property type="match status" value="2"/>
</dbReference>
<keyword evidence="2" id="KW-0723">Serine/threonine-protein kinase</keyword>
<dbReference type="Gene3D" id="1.50.10.20">
    <property type="match status" value="1"/>
</dbReference>
<proteinExistence type="predicted"/>
<dbReference type="InterPro" id="IPR007822">
    <property type="entry name" value="LANC-like"/>
</dbReference>
<dbReference type="GO" id="GO:0005524">
    <property type="term" value="F:ATP binding"/>
    <property type="evidence" value="ECO:0007669"/>
    <property type="project" value="UniProtKB-KW"/>
</dbReference>
<dbReference type="CDD" id="cd04791">
    <property type="entry name" value="LanC_SerThrkinase"/>
    <property type="match status" value="1"/>
</dbReference>
<reference evidence="8 9" key="1">
    <citation type="submission" date="2019-03" db="EMBL/GenBank/DDBJ databases">
        <title>Genomic Encyclopedia of Type Strains, Phase IV (KMG-IV): sequencing the most valuable type-strain genomes for metagenomic binning, comparative biology and taxonomic classification.</title>
        <authorList>
            <person name="Goeker M."/>
        </authorList>
    </citation>
    <scope>NUCLEOTIDE SEQUENCE [LARGE SCALE GENOMIC DNA]</scope>
    <source>
        <strain evidence="8 9">DSM 45361</strain>
    </source>
</reference>
<feature type="domain" description="Protein kinase" evidence="7">
    <location>
        <begin position="203"/>
        <end position="462"/>
    </location>
</feature>
<evidence type="ECO:0000256" key="4">
    <source>
        <dbReference type="ARBA" id="ARBA00022741"/>
    </source>
</evidence>
<keyword evidence="4" id="KW-0547">Nucleotide-binding</keyword>
<dbReference type="GO" id="GO:0031179">
    <property type="term" value="P:peptide modification"/>
    <property type="evidence" value="ECO:0007669"/>
    <property type="project" value="InterPro"/>
</dbReference>
<dbReference type="Gene3D" id="1.10.510.10">
    <property type="entry name" value="Transferase(Phosphotransferase) domain 1"/>
    <property type="match status" value="1"/>
</dbReference>
<keyword evidence="9" id="KW-1185">Reference proteome</keyword>
<accession>A0A4R6S0A3</accession>
<evidence type="ECO:0000256" key="2">
    <source>
        <dbReference type="ARBA" id="ARBA00022527"/>
    </source>
</evidence>
<dbReference type="SMART" id="SM00220">
    <property type="entry name" value="S_TKc"/>
    <property type="match status" value="1"/>
</dbReference>
<dbReference type="GO" id="GO:0004674">
    <property type="term" value="F:protein serine/threonine kinase activity"/>
    <property type="evidence" value="ECO:0007669"/>
    <property type="project" value="UniProtKB-KW"/>
</dbReference>
<keyword evidence="3" id="KW-0808">Transferase</keyword>
<dbReference type="SUPFAM" id="SSF56112">
    <property type="entry name" value="Protein kinase-like (PK-like)"/>
    <property type="match status" value="1"/>
</dbReference>
<keyword evidence="6" id="KW-0067">ATP-binding</keyword>
<dbReference type="PANTHER" id="PTHR43289:SF6">
    <property type="entry name" value="SERINE_THREONINE-PROTEIN KINASE NEKL-3"/>
    <property type="match status" value="1"/>
</dbReference>
<dbReference type="Pfam" id="PF25816">
    <property type="entry name" value="RamC_N"/>
    <property type="match status" value="1"/>
</dbReference>
<dbReference type="Pfam" id="PF05147">
    <property type="entry name" value="LANC_like"/>
    <property type="match status" value="1"/>
</dbReference>
<keyword evidence="5 8" id="KW-0418">Kinase</keyword>
<evidence type="ECO:0000256" key="1">
    <source>
        <dbReference type="ARBA" id="ARBA00012513"/>
    </source>
</evidence>
<dbReference type="InterPro" id="IPR000719">
    <property type="entry name" value="Prot_kinase_dom"/>
</dbReference>
<dbReference type="AlphaFoldDB" id="A0A4R6S0A3"/>
<sequence length="831" mass="88225">MHAPPLTRCGPVRGSWDRLVARVLGDGWSLRRGATRVLALPDGTALRAQGWLLAVSATTTSAGMVLARTAEVLAARRCPFTFAATISAVRALNAQDADLAVAARFLTIYPNSDDDVAELARELDAATRGLPGPVITSARPVCAGSLVHYRYAAFVPLRRLADSGRYEQVVHAPDGSAVPDRPELWLPPWSPDPIGAPSAPMPNPLGTRFVPRGAGDRFRALDRSTGAEVVVTRGRAHVDETPAGDLRDRLRAEAAMLALLGPTGLVPDLVTVHERSGQTFLITSAVEGTPLADHVRTLSGEQRHDLAIQLTELLAQIHFEGVVLRDLSPATVVVEPGGTLRLSRLAMAAPAGAEVTGAGPRGFAAPEQLASAAVPTPADPAADLFSLGAMLFFLAVGAEPVLAKEYPERGARGRLRPWLDGAAVDNPLVRRYRPLILDLVADDPQDRCGLDAVAERLTRRVVAPAPPAARPGEEAADELVRDGVGYLLAAMAGPGADRLWPGEANTDPTIVHCGSAGVLNALVRAMPYLRDGLLFDAVQRAAWWTADRCAEEPTVLPGLHHGRSGVVWSLLEAAQAVQDRRLRDRALELAGDIPVHGPDPGVHRGIAGAGLAMLHCWRACGDPALLGKAVRCAEHLLATVDDTEPVWWLPDASVQTGFAEGTAGIATFLLDCWRATEDERYLAIARRAADFLCGQAVHDHAGTGTFLVRAWAATGDPRHLETAQAIATPVRAEQWTRPPTVANGVAGGMDFLLDLAEATGDPDPRDAAWHGLAALRARTTHRYGRTVVCDESGRTAMAGHDIGVAGVLSTVIRLRHGGSRPWLPPVTPDEE</sequence>
<evidence type="ECO:0000256" key="5">
    <source>
        <dbReference type="ARBA" id="ARBA00022777"/>
    </source>
</evidence>
<dbReference type="PROSITE" id="PS50011">
    <property type="entry name" value="PROTEIN_KINASE_DOM"/>
    <property type="match status" value="1"/>
</dbReference>
<dbReference type="RefSeq" id="WP_133853561.1">
    <property type="nucleotide sequence ID" value="NZ_SNXZ01000008.1"/>
</dbReference>
<dbReference type="InterPro" id="IPR057929">
    <property type="entry name" value="RamC_N"/>
</dbReference>
<gene>
    <name evidence="8" type="ORF">EV186_108218</name>
</gene>